<name>X1AHQ5_9ZZZZ</name>
<sequence length="58" mass="6362">MDAKLEVKFIIDGETKINKEISVKDTDKATIKAALKAGMHELHQILVNGINNEVDLAS</sequence>
<organism evidence="1">
    <name type="scientific">marine sediment metagenome</name>
    <dbReference type="NCBI Taxonomy" id="412755"/>
    <lineage>
        <taxon>unclassified sequences</taxon>
        <taxon>metagenomes</taxon>
        <taxon>ecological metagenomes</taxon>
    </lineage>
</organism>
<gene>
    <name evidence="1" type="ORF">S01H4_29678</name>
</gene>
<comment type="caution">
    <text evidence="1">The sequence shown here is derived from an EMBL/GenBank/DDBJ whole genome shotgun (WGS) entry which is preliminary data.</text>
</comment>
<reference evidence="1" key="1">
    <citation type="journal article" date="2014" name="Front. Microbiol.">
        <title>High frequency of phylogenetically diverse reductive dehalogenase-homologous genes in deep subseafloor sedimentary metagenomes.</title>
        <authorList>
            <person name="Kawai M."/>
            <person name="Futagami T."/>
            <person name="Toyoda A."/>
            <person name="Takaki Y."/>
            <person name="Nishi S."/>
            <person name="Hori S."/>
            <person name="Arai W."/>
            <person name="Tsubouchi T."/>
            <person name="Morono Y."/>
            <person name="Uchiyama I."/>
            <person name="Ito T."/>
            <person name="Fujiyama A."/>
            <person name="Inagaki F."/>
            <person name="Takami H."/>
        </authorList>
    </citation>
    <scope>NUCLEOTIDE SEQUENCE</scope>
    <source>
        <strain evidence="1">Expedition CK06-06</strain>
    </source>
</reference>
<evidence type="ECO:0000313" key="1">
    <source>
        <dbReference type="EMBL" id="GAG82140.1"/>
    </source>
</evidence>
<dbReference type="AlphaFoldDB" id="X1AHQ5"/>
<dbReference type="EMBL" id="BART01015255">
    <property type="protein sequence ID" value="GAG82140.1"/>
    <property type="molecule type" value="Genomic_DNA"/>
</dbReference>
<proteinExistence type="predicted"/>
<protein>
    <submittedName>
        <fullName evidence="1">Uncharacterized protein</fullName>
    </submittedName>
</protein>
<accession>X1AHQ5</accession>